<protein>
    <submittedName>
        <fullName evidence="2">Amidase</fullName>
        <ecNumber evidence="2">3.5.1.4</ecNumber>
    </submittedName>
</protein>
<keyword evidence="3" id="KW-1185">Reference proteome</keyword>
<feature type="domain" description="Amidase" evidence="1">
    <location>
        <begin position="31"/>
        <end position="444"/>
    </location>
</feature>
<dbReference type="InterPro" id="IPR023631">
    <property type="entry name" value="Amidase_dom"/>
</dbReference>
<dbReference type="PANTHER" id="PTHR11895">
    <property type="entry name" value="TRANSAMIDASE"/>
    <property type="match status" value="1"/>
</dbReference>
<dbReference type="NCBIfam" id="NF004766">
    <property type="entry name" value="PRK06102.1"/>
    <property type="match status" value="1"/>
</dbReference>
<dbReference type="PANTHER" id="PTHR11895:SF176">
    <property type="entry name" value="AMIDASE AMID-RELATED"/>
    <property type="match status" value="1"/>
</dbReference>
<dbReference type="SUPFAM" id="SSF75304">
    <property type="entry name" value="Amidase signature (AS) enzymes"/>
    <property type="match status" value="1"/>
</dbReference>
<proteinExistence type="predicted"/>
<keyword evidence="2" id="KW-0378">Hydrolase</keyword>
<accession>A0ABV6Y424</accession>
<dbReference type="EC" id="3.5.1.4" evidence="2"/>
<dbReference type="InterPro" id="IPR000120">
    <property type="entry name" value="Amidase"/>
</dbReference>
<organism evidence="2 3">
    <name type="scientific">Microvirga arabica</name>
    <dbReference type="NCBI Taxonomy" id="1128671"/>
    <lineage>
        <taxon>Bacteria</taxon>
        <taxon>Pseudomonadati</taxon>
        <taxon>Pseudomonadota</taxon>
        <taxon>Alphaproteobacteria</taxon>
        <taxon>Hyphomicrobiales</taxon>
        <taxon>Methylobacteriaceae</taxon>
        <taxon>Microvirga</taxon>
    </lineage>
</organism>
<dbReference type="GO" id="GO:0004040">
    <property type="term" value="F:amidase activity"/>
    <property type="evidence" value="ECO:0007669"/>
    <property type="project" value="UniProtKB-EC"/>
</dbReference>
<dbReference type="InterPro" id="IPR036928">
    <property type="entry name" value="AS_sf"/>
</dbReference>
<dbReference type="RefSeq" id="WP_377028963.1">
    <property type="nucleotide sequence ID" value="NZ_JBHOMY010000011.1"/>
</dbReference>
<name>A0ABV6Y424_9HYPH</name>
<sequence length="459" mass="48076">MGRELSYMPAHRSAVQWAAQLAAGVVDATDAIEQTLAAVDACDDPAIFTLTTPERARAAARAASARQQDGCSLGWLDGVPAAWKDLFDLSGLPTTAGSRLLADAQPAAADAAIVTRLEAAGMVSIGRVNMTEFAFSGIGLNPHYGTPVNPHGHRRVPGGSSSGSGVAVARGLVPVSIGTDTSGSVRIPAAFNGIVGYKTSGGRWPMQGAYPLSHTLDTLGVLCLSVLDVVLVDAAARGLAVPDLRRGSVRDLRLIVPTNVVFDECEPAVIQNFETALTRLENAGAYIERRALPALDEILALNTQHGPIVNAEAYALHRDRVEGDAAARMDRRVASRIRLAAATPLTAYIAIMEARRRLVAETAAMLAEGWLVAYPTVAHVAPSIDALEADDDLFVRTNMKTLRNTLLGNFLDWCGISIPNGSDAQGMPTGFLLSGGPGRDDHLLAAALTAEGIIRGAAG</sequence>
<evidence type="ECO:0000313" key="3">
    <source>
        <dbReference type="Proteomes" id="UP001593940"/>
    </source>
</evidence>
<dbReference type="Proteomes" id="UP001593940">
    <property type="component" value="Unassembled WGS sequence"/>
</dbReference>
<comment type="caution">
    <text evidence="2">The sequence shown here is derived from an EMBL/GenBank/DDBJ whole genome shotgun (WGS) entry which is preliminary data.</text>
</comment>
<evidence type="ECO:0000313" key="2">
    <source>
        <dbReference type="EMBL" id="MFC1456029.1"/>
    </source>
</evidence>
<evidence type="ECO:0000259" key="1">
    <source>
        <dbReference type="Pfam" id="PF01425"/>
    </source>
</evidence>
<dbReference type="Pfam" id="PF01425">
    <property type="entry name" value="Amidase"/>
    <property type="match status" value="1"/>
</dbReference>
<reference evidence="2 3" key="1">
    <citation type="submission" date="2024-09" db="EMBL/GenBank/DDBJ databases">
        <title>Nodulacao em especies de Leguminosae Basais da Amazonia e Caracterizacao dos Rizobios e Bacterias Associadas aos Nodulos.</title>
        <authorList>
            <person name="Jambeiro I.C.A."/>
            <person name="Lopes I.S."/>
            <person name="Aguiar E.R.G.R."/>
            <person name="Santos A.F.J."/>
            <person name="Dos Santos J.M.F."/>
            <person name="Gross E."/>
        </authorList>
    </citation>
    <scope>NUCLEOTIDE SEQUENCE [LARGE SCALE GENOMIC DNA]</scope>
    <source>
        <strain evidence="2 3">BRUESC1165</strain>
    </source>
</reference>
<dbReference type="Gene3D" id="3.90.1300.10">
    <property type="entry name" value="Amidase signature (AS) domain"/>
    <property type="match status" value="1"/>
</dbReference>
<dbReference type="EMBL" id="JBHOMY010000011">
    <property type="protein sequence ID" value="MFC1456029.1"/>
    <property type="molecule type" value="Genomic_DNA"/>
</dbReference>
<gene>
    <name evidence="2" type="ORF">ACETIH_04670</name>
</gene>